<name>A0ABP8KIX6_9BACT</name>
<reference evidence="3" key="1">
    <citation type="journal article" date="2019" name="Int. J. Syst. Evol. Microbiol.">
        <title>The Global Catalogue of Microorganisms (GCM) 10K type strain sequencing project: providing services to taxonomists for standard genome sequencing and annotation.</title>
        <authorList>
            <consortium name="The Broad Institute Genomics Platform"/>
            <consortium name="The Broad Institute Genome Sequencing Center for Infectious Disease"/>
            <person name="Wu L."/>
            <person name="Ma J."/>
        </authorList>
    </citation>
    <scope>NUCLEOTIDE SEQUENCE [LARGE SCALE GENOMIC DNA]</scope>
    <source>
        <strain evidence="3">JCM 17925</strain>
    </source>
</reference>
<keyword evidence="1" id="KW-1133">Transmembrane helix</keyword>
<protein>
    <submittedName>
        <fullName evidence="2">Septum formation initiator family protein</fullName>
    </submittedName>
</protein>
<dbReference type="EMBL" id="BAABHB010000005">
    <property type="protein sequence ID" value="GAA4407206.1"/>
    <property type="molecule type" value="Genomic_DNA"/>
</dbReference>
<organism evidence="2 3">
    <name type="scientific">Nibrella viscosa</name>
    <dbReference type="NCBI Taxonomy" id="1084524"/>
    <lineage>
        <taxon>Bacteria</taxon>
        <taxon>Pseudomonadati</taxon>
        <taxon>Bacteroidota</taxon>
        <taxon>Cytophagia</taxon>
        <taxon>Cytophagales</taxon>
        <taxon>Spirosomataceae</taxon>
        <taxon>Nibrella</taxon>
    </lineage>
</organism>
<keyword evidence="3" id="KW-1185">Reference proteome</keyword>
<evidence type="ECO:0000256" key="1">
    <source>
        <dbReference type="SAM" id="Phobius"/>
    </source>
</evidence>
<gene>
    <name evidence="2" type="ORF">GCM10023187_27500</name>
</gene>
<dbReference type="InterPro" id="IPR007060">
    <property type="entry name" value="FtsL/DivIC"/>
</dbReference>
<evidence type="ECO:0000313" key="2">
    <source>
        <dbReference type="EMBL" id="GAA4407206.1"/>
    </source>
</evidence>
<feature type="transmembrane region" description="Helical" evidence="1">
    <location>
        <begin position="26"/>
        <end position="47"/>
    </location>
</feature>
<evidence type="ECO:0000313" key="3">
    <source>
        <dbReference type="Proteomes" id="UP001500936"/>
    </source>
</evidence>
<dbReference type="Pfam" id="PF04977">
    <property type="entry name" value="DivIC"/>
    <property type="match status" value="1"/>
</dbReference>
<keyword evidence="1" id="KW-0812">Transmembrane</keyword>
<keyword evidence="1" id="KW-0472">Membrane</keyword>
<proteinExistence type="predicted"/>
<accession>A0ABP8KIX6</accession>
<dbReference type="Proteomes" id="UP001500936">
    <property type="component" value="Unassembled WGS sequence"/>
</dbReference>
<sequence>MLNFKPQPTNLKLTMWQRILRFGKNFYVASGLGLLVWVLFFDANDLVSQTRHWLKLRELESERAYYEQKIEEVKAQRKEILGNNRRLEKFAREKYLMKKSTETVYVIVDENNEPIEK</sequence>
<comment type="caution">
    <text evidence="2">The sequence shown here is derived from an EMBL/GenBank/DDBJ whole genome shotgun (WGS) entry which is preliminary data.</text>
</comment>